<dbReference type="SMART" id="SM00850">
    <property type="entry name" value="LytTR"/>
    <property type="match status" value="1"/>
</dbReference>
<dbReference type="InterPro" id="IPR001789">
    <property type="entry name" value="Sig_transdc_resp-reg_receiver"/>
</dbReference>
<proteinExistence type="predicted"/>
<dbReference type="EMBL" id="UAUU01000009">
    <property type="protein sequence ID" value="SPZ87969.1"/>
    <property type="molecule type" value="Genomic_DNA"/>
</dbReference>
<accession>A0A2X2L1R4</accession>
<reference evidence="1 2" key="1">
    <citation type="submission" date="2018-06" db="EMBL/GenBank/DDBJ databases">
        <authorList>
            <consortium name="Pathogen Informatics"/>
            <person name="Doyle S."/>
        </authorList>
    </citation>
    <scope>NUCLEOTIDE SEQUENCE [LARGE SCALE GENOMIC DNA]</scope>
    <source>
        <strain evidence="1 2">NCTC11343</strain>
    </source>
</reference>
<evidence type="ECO:0000313" key="1">
    <source>
        <dbReference type="EMBL" id="SPZ87969.1"/>
    </source>
</evidence>
<dbReference type="PROSITE" id="PS50110">
    <property type="entry name" value="RESPONSE_REGULATORY"/>
    <property type="match status" value="1"/>
</dbReference>
<dbReference type="InterPro" id="IPR007492">
    <property type="entry name" value="LytTR_DNA-bd_dom"/>
</dbReference>
<dbReference type="Pfam" id="PF04397">
    <property type="entry name" value="LytTR"/>
    <property type="match status" value="1"/>
</dbReference>
<dbReference type="PANTHER" id="PTHR37299">
    <property type="entry name" value="TRANSCRIPTIONAL REGULATOR-RELATED"/>
    <property type="match status" value="1"/>
</dbReference>
<protein>
    <submittedName>
        <fullName evidence="1">Sensory transduction protein lytR</fullName>
    </submittedName>
</protein>
<name>A0A2X2L1R4_SPHMU</name>
<sequence>MKIVIIEDELPSARLLRRKLEELGYTVSAVLQTVEESIEWFMSNSDPDLLFLDIQLADGISFDILEQVKPSSAIIFTTAYDEYMLRAFKQNSIDYLLKPIEDEELENAIEKFRQFRRPNPQFDLASLQALFRNPAPTFKERFTIKIGQSLKVVTSQQVECIYSENKGTYLYTNENGNYLLDQTLDALTPQLSPKAFFRINRSTIIQFDAIKNIAVHSNARLKIYLKHYESEELIISREKVSAFKDWLDN</sequence>
<dbReference type="FunFam" id="3.40.50.2300:FF:000361">
    <property type="entry name" value="Two-component system response regulator"/>
    <property type="match status" value="1"/>
</dbReference>
<dbReference type="Gene3D" id="2.40.50.1020">
    <property type="entry name" value="LytTr DNA-binding domain"/>
    <property type="match status" value="1"/>
</dbReference>
<dbReference type="Proteomes" id="UP000251241">
    <property type="component" value="Unassembled WGS sequence"/>
</dbReference>
<dbReference type="PROSITE" id="PS50930">
    <property type="entry name" value="HTH_LYTTR"/>
    <property type="match status" value="1"/>
</dbReference>
<dbReference type="SUPFAM" id="SSF52172">
    <property type="entry name" value="CheY-like"/>
    <property type="match status" value="1"/>
</dbReference>
<dbReference type="GO" id="GO:0000156">
    <property type="term" value="F:phosphorelay response regulator activity"/>
    <property type="evidence" value="ECO:0007669"/>
    <property type="project" value="InterPro"/>
</dbReference>
<dbReference type="InterPro" id="IPR046947">
    <property type="entry name" value="LytR-like"/>
</dbReference>
<organism evidence="1 2">
    <name type="scientific">Sphingobacterium multivorum</name>
    <dbReference type="NCBI Taxonomy" id="28454"/>
    <lineage>
        <taxon>Bacteria</taxon>
        <taxon>Pseudomonadati</taxon>
        <taxon>Bacteroidota</taxon>
        <taxon>Sphingobacteriia</taxon>
        <taxon>Sphingobacteriales</taxon>
        <taxon>Sphingobacteriaceae</taxon>
        <taxon>Sphingobacterium</taxon>
    </lineage>
</organism>
<dbReference type="Pfam" id="PF00072">
    <property type="entry name" value="Response_reg"/>
    <property type="match status" value="1"/>
</dbReference>
<dbReference type="Gene3D" id="3.40.50.2300">
    <property type="match status" value="1"/>
</dbReference>
<dbReference type="RefSeq" id="WP_112375141.1">
    <property type="nucleotide sequence ID" value="NZ_CP069793.1"/>
</dbReference>
<dbReference type="AlphaFoldDB" id="A0A2X2L1R4"/>
<dbReference type="GeneID" id="97183102"/>
<gene>
    <name evidence="1" type="primary">lytR_4</name>
    <name evidence="1" type="ORF">NCTC11343_03218</name>
</gene>
<dbReference type="InterPro" id="IPR011006">
    <property type="entry name" value="CheY-like_superfamily"/>
</dbReference>
<dbReference type="SMART" id="SM00448">
    <property type="entry name" value="REC"/>
    <property type="match status" value="1"/>
</dbReference>
<evidence type="ECO:0000313" key="2">
    <source>
        <dbReference type="Proteomes" id="UP000251241"/>
    </source>
</evidence>
<dbReference type="GO" id="GO:0003677">
    <property type="term" value="F:DNA binding"/>
    <property type="evidence" value="ECO:0007669"/>
    <property type="project" value="InterPro"/>
</dbReference>
<dbReference type="PANTHER" id="PTHR37299:SF1">
    <property type="entry name" value="STAGE 0 SPORULATION PROTEIN A HOMOLOG"/>
    <property type="match status" value="1"/>
</dbReference>